<dbReference type="NCBIfam" id="NF003843">
    <property type="entry name" value="PRK05422.1"/>
    <property type="match status" value="1"/>
</dbReference>
<comment type="subcellular location">
    <subcellularLocation>
        <location evidence="3">Cytoplasm</location>
    </subcellularLocation>
    <text evidence="3">The tmRNA-SmpB complex associates with stalled 70S ribosomes.</text>
</comment>
<dbReference type="RefSeq" id="WP_149267470.1">
    <property type="nucleotide sequence ID" value="NZ_VFJB01000010.1"/>
</dbReference>
<comment type="function">
    <text evidence="3">Required for rescue of stalled ribosomes mediated by trans-translation. Binds to transfer-messenger RNA (tmRNA), required for stable association of tmRNA with ribosomes. tmRNA and SmpB together mimic tRNA shape, replacing the anticodon stem-loop with SmpB. tmRNA is encoded by the ssrA gene; the 2 termini fold to resemble tRNA(Ala) and it encodes a 'tag peptide', a short internal open reading frame. During trans-translation Ala-aminoacylated tmRNA acts like a tRNA, entering the A-site of stalled ribosomes, displacing the stalled mRNA. The ribosome then switches to translate the ORF on the tmRNA; the nascent peptide is terminated with the 'tag peptide' encoded by the tmRNA and targeted for degradation. The ribosome is freed to recommence translation, which seems to be the essential function of trans-translation.</text>
</comment>
<evidence type="ECO:0000313" key="4">
    <source>
        <dbReference type="EMBL" id="KAA0256892.1"/>
    </source>
</evidence>
<dbReference type="AlphaFoldDB" id="A0A5A8F0K5"/>
<dbReference type="GO" id="GO:0005829">
    <property type="term" value="C:cytosol"/>
    <property type="evidence" value="ECO:0007669"/>
    <property type="project" value="TreeGrafter"/>
</dbReference>
<dbReference type="Gene3D" id="2.40.280.10">
    <property type="match status" value="1"/>
</dbReference>
<dbReference type="EMBL" id="VFJB01000010">
    <property type="protein sequence ID" value="KAA0256892.1"/>
    <property type="molecule type" value="Genomic_DNA"/>
</dbReference>
<dbReference type="InterPro" id="IPR020081">
    <property type="entry name" value="SsrA-bd_prot_CS"/>
</dbReference>
<evidence type="ECO:0000256" key="3">
    <source>
        <dbReference type="HAMAP-Rule" id="MF_00023"/>
    </source>
</evidence>
<dbReference type="InterPro" id="IPR023620">
    <property type="entry name" value="SmpB"/>
</dbReference>
<dbReference type="PANTHER" id="PTHR30308">
    <property type="entry name" value="TMRNA-BINDING COMPONENT OF TRANS-TRANSLATION TAGGING COMPLEX"/>
    <property type="match status" value="1"/>
</dbReference>
<comment type="similarity">
    <text evidence="3">Belongs to the SmpB family.</text>
</comment>
<name>A0A5A8F0K5_9BACT</name>
<dbReference type="GO" id="GO:0070929">
    <property type="term" value="P:trans-translation"/>
    <property type="evidence" value="ECO:0007669"/>
    <property type="project" value="UniProtKB-UniRule"/>
</dbReference>
<evidence type="ECO:0000256" key="2">
    <source>
        <dbReference type="ARBA" id="ARBA00022884"/>
    </source>
</evidence>
<dbReference type="Pfam" id="PF01668">
    <property type="entry name" value="SmpB"/>
    <property type="match status" value="1"/>
</dbReference>
<sequence length="151" mass="17587">MKVLATNKKAFHDYEIIEKYEAGIVLKGTEVKSAKNGRINLRDSFIRIKDGEAFLLNCHISPYEQGNIMNHDPTRTRKLLLHKREIERLAGKVQEKGLTLVPLKVYLKNNLVKIEIALAKGKKLYDKRETIKKKDLEREISRTLKNKYKIK</sequence>
<dbReference type="HAMAP" id="MF_00023">
    <property type="entry name" value="SmpB"/>
    <property type="match status" value="1"/>
</dbReference>
<evidence type="ECO:0000256" key="1">
    <source>
        <dbReference type="ARBA" id="ARBA00022490"/>
    </source>
</evidence>
<dbReference type="PANTHER" id="PTHR30308:SF2">
    <property type="entry name" value="SSRA-BINDING PROTEIN"/>
    <property type="match status" value="1"/>
</dbReference>
<dbReference type="GO" id="GO:0003723">
    <property type="term" value="F:RNA binding"/>
    <property type="evidence" value="ECO:0007669"/>
    <property type="project" value="UniProtKB-UniRule"/>
</dbReference>
<dbReference type="OrthoDB" id="9805462at2"/>
<dbReference type="CDD" id="cd09294">
    <property type="entry name" value="SmpB"/>
    <property type="match status" value="1"/>
</dbReference>
<accession>A0A5A8F0K5</accession>
<dbReference type="GO" id="GO:0070930">
    <property type="term" value="P:trans-translation-dependent protein tagging"/>
    <property type="evidence" value="ECO:0007669"/>
    <property type="project" value="TreeGrafter"/>
</dbReference>
<dbReference type="Proteomes" id="UP000322876">
    <property type="component" value="Unassembled WGS sequence"/>
</dbReference>
<keyword evidence="1 3" id="KW-0963">Cytoplasm</keyword>
<proteinExistence type="inferred from homology"/>
<dbReference type="SUPFAM" id="SSF74982">
    <property type="entry name" value="Small protein B (SmpB)"/>
    <property type="match status" value="1"/>
</dbReference>
<organism evidence="4 5">
    <name type="scientific">Deferribacter autotrophicus</name>
    <dbReference type="NCBI Taxonomy" id="500465"/>
    <lineage>
        <taxon>Bacteria</taxon>
        <taxon>Pseudomonadati</taxon>
        <taxon>Deferribacterota</taxon>
        <taxon>Deferribacteres</taxon>
        <taxon>Deferribacterales</taxon>
        <taxon>Deferribacteraceae</taxon>
        <taxon>Deferribacter</taxon>
    </lineage>
</organism>
<comment type="caution">
    <text evidence="4">The sequence shown here is derived from an EMBL/GenBank/DDBJ whole genome shotgun (WGS) entry which is preliminary data.</text>
</comment>
<keyword evidence="2 3" id="KW-0694">RNA-binding</keyword>
<protein>
    <recommendedName>
        <fullName evidence="3">SsrA-binding protein</fullName>
    </recommendedName>
    <alternativeName>
        <fullName evidence="3">Small protein B</fullName>
    </alternativeName>
</protein>
<evidence type="ECO:0000313" key="5">
    <source>
        <dbReference type="Proteomes" id="UP000322876"/>
    </source>
</evidence>
<gene>
    <name evidence="3 4" type="primary">smpB</name>
    <name evidence="4" type="ORF">FHQ18_12265</name>
</gene>
<reference evidence="4 5" key="1">
    <citation type="submission" date="2019-06" db="EMBL/GenBank/DDBJ databases">
        <title>Genomic insights into carbon and energy metabolism of Deferribacter autotrophicus revealed new metabolic traits in the phylum Deferribacteres.</title>
        <authorList>
            <person name="Slobodkin A.I."/>
            <person name="Slobodkina G.B."/>
            <person name="Allioux M."/>
            <person name="Alain K."/>
            <person name="Jebbar M."/>
            <person name="Shadrin V."/>
            <person name="Kublanov I.V."/>
            <person name="Toshchakov S.V."/>
            <person name="Bonch-Osmolovskaya E.A."/>
        </authorList>
    </citation>
    <scope>NUCLEOTIDE SEQUENCE [LARGE SCALE GENOMIC DNA]</scope>
    <source>
        <strain evidence="4 5">SL50</strain>
    </source>
</reference>
<keyword evidence="5" id="KW-1185">Reference proteome</keyword>
<dbReference type="NCBIfam" id="TIGR00086">
    <property type="entry name" value="smpB"/>
    <property type="match status" value="1"/>
</dbReference>
<dbReference type="InterPro" id="IPR000037">
    <property type="entry name" value="SsrA-bd_prot"/>
</dbReference>
<dbReference type="PROSITE" id="PS01317">
    <property type="entry name" value="SSRP"/>
    <property type="match status" value="1"/>
</dbReference>